<reference evidence="4" key="1">
    <citation type="submission" date="2021-02" db="EMBL/GenBank/DDBJ databases">
        <authorList>
            <person name="Nowell W R."/>
        </authorList>
    </citation>
    <scope>NUCLEOTIDE SEQUENCE</scope>
</reference>
<proteinExistence type="predicted"/>
<accession>A0A816QVC1</accession>
<dbReference type="PANTHER" id="PTHR24198">
    <property type="entry name" value="ANKYRIN REPEAT AND PROTEIN KINASE DOMAIN-CONTAINING PROTEIN"/>
    <property type="match status" value="1"/>
</dbReference>
<feature type="repeat" description="ANK" evidence="3">
    <location>
        <begin position="199"/>
        <end position="225"/>
    </location>
</feature>
<dbReference type="Proteomes" id="UP000663824">
    <property type="component" value="Unassembled WGS sequence"/>
</dbReference>
<evidence type="ECO:0000256" key="1">
    <source>
        <dbReference type="ARBA" id="ARBA00022737"/>
    </source>
</evidence>
<feature type="repeat" description="ANK" evidence="3">
    <location>
        <begin position="99"/>
        <end position="131"/>
    </location>
</feature>
<keyword evidence="1" id="KW-0677">Repeat</keyword>
<dbReference type="PROSITE" id="PS50297">
    <property type="entry name" value="ANK_REP_REGION"/>
    <property type="match status" value="2"/>
</dbReference>
<evidence type="ECO:0000256" key="2">
    <source>
        <dbReference type="ARBA" id="ARBA00023043"/>
    </source>
</evidence>
<dbReference type="InterPro" id="IPR002110">
    <property type="entry name" value="Ankyrin_rpt"/>
</dbReference>
<dbReference type="PROSITE" id="PS50088">
    <property type="entry name" value="ANK_REPEAT"/>
    <property type="match status" value="3"/>
</dbReference>
<sequence>MMKFDCESTDEFDNLLLSTVRQGDVNLLERHLSTVSNPVLYLNRLYNERNSQKFTLLMIACLNNHRDVMCMLLQRYKPDLEVLNNIAFGDFSPSQQIFFNASVLWAATSINNFDMVKLLVEHGANVNHQTRTGSTPLRGACYNGNVSMARYLIDNGANMHLNKENNDTNLMVSVCHKHRNMVTYLVDELNCDVNECDGNGRSSLYDAVVCASIELVEFLLKRGAQNFRAIVDQMSPLMWAAEKKRPDLVDIISPYCSILERIEAQELLGSAFACTNRDNDACDQSFNCFSRALDLRTTHNLSKAMTTTANAIFHNRYECQTIDQLEKIRTNTELTYIEGLLVRERLLGPTNAEYRYSLCYRGAILADIGQYHEAVAYWIYELGLCQQYSISIDSKHLRRFASLFSGMLYKTKSIPTEAIIIVIKAICEQLGRDKQNFNDNLFTLLFLITITTQYLIEYAISIVEKELLFHILRSIVQHHYTQMDSGMSLLHLSLDIRTRVNDYHIQHICKYPCLQTTRMLLKCGAIVNAFDILQNTPLHVIASSKSANDEPLLNLLCDAGAHLDFANVLGETPADLSVIPEIKQLLKRRFKLNLKCMCARLIRKKNLSFHGTIAVSLMNFVDKH</sequence>
<dbReference type="Pfam" id="PF13606">
    <property type="entry name" value="Ank_3"/>
    <property type="match status" value="1"/>
</dbReference>
<evidence type="ECO:0000313" key="5">
    <source>
        <dbReference type="Proteomes" id="UP000663824"/>
    </source>
</evidence>
<dbReference type="Pfam" id="PF12796">
    <property type="entry name" value="Ank_2"/>
    <property type="match status" value="1"/>
</dbReference>
<dbReference type="SMART" id="SM00248">
    <property type="entry name" value="ANK"/>
    <property type="match status" value="7"/>
</dbReference>
<protein>
    <submittedName>
        <fullName evidence="4">Uncharacterized protein</fullName>
    </submittedName>
</protein>
<keyword evidence="2 3" id="KW-0040">ANK repeat</keyword>
<feature type="repeat" description="ANK" evidence="3">
    <location>
        <begin position="132"/>
        <end position="164"/>
    </location>
</feature>
<dbReference type="AlphaFoldDB" id="A0A816QVC1"/>
<organism evidence="4 5">
    <name type="scientific">Rotaria magnacalcarata</name>
    <dbReference type="NCBI Taxonomy" id="392030"/>
    <lineage>
        <taxon>Eukaryota</taxon>
        <taxon>Metazoa</taxon>
        <taxon>Spiralia</taxon>
        <taxon>Gnathifera</taxon>
        <taxon>Rotifera</taxon>
        <taxon>Eurotatoria</taxon>
        <taxon>Bdelloidea</taxon>
        <taxon>Philodinida</taxon>
        <taxon>Philodinidae</taxon>
        <taxon>Rotaria</taxon>
    </lineage>
</organism>
<evidence type="ECO:0000313" key="4">
    <source>
        <dbReference type="EMBL" id="CAF2066669.1"/>
    </source>
</evidence>
<gene>
    <name evidence="4" type="ORF">MBJ925_LOCUS15963</name>
</gene>
<comment type="caution">
    <text evidence="4">The sequence shown here is derived from an EMBL/GenBank/DDBJ whole genome shotgun (WGS) entry which is preliminary data.</text>
</comment>
<name>A0A816QVC1_9BILA</name>
<dbReference type="SUPFAM" id="SSF48403">
    <property type="entry name" value="Ankyrin repeat"/>
    <property type="match status" value="2"/>
</dbReference>
<dbReference type="Gene3D" id="1.25.40.20">
    <property type="entry name" value="Ankyrin repeat-containing domain"/>
    <property type="match status" value="3"/>
</dbReference>
<dbReference type="PANTHER" id="PTHR24198:SF165">
    <property type="entry name" value="ANKYRIN REPEAT-CONTAINING PROTEIN-RELATED"/>
    <property type="match status" value="1"/>
</dbReference>
<dbReference type="InterPro" id="IPR036770">
    <property type="entry name" value="Ankyrin_rpt-contain_sf"/>
</dbReference>
<evidence type="ECO:0000256" key="3">
    <source>
        <dbReference type="PROSITE-ProRule" id="PRU00023"/>
    </source>
</evidence>
<dbReference type="EMBL" id="CAJNRE010007627">
    <property type="protein sequence ID" value="CAF2066669.1"/>
    <property type="molecule type" value="Genomic_DNA"/>
</dbReference>